<dbReference type="InterPro" id="IPR029498">
    <property type="entry name" value="HeLo_dom"/>
</dbReference>
<accession>A0A8H3FHW8</accession>
<comment type="caution">
    <text evidence="2">The sequence shown here is derived from an EMBL/GenBank/DDBJ whole genome shotgun (WGS) entry which is preliminary data.</text>
</comment>
<dbReference type="PANTHER" id="PTHR37542">
    <property type="entry name" value="HELO DOMAIN-CONTAINING PROTEIN-RELATED"/>
    <property type="match status" value="1"/>
</dbReference>
<dbReference type="GO" id="GO:0005524">
    <property type="term" value="F:ATP binding"/>
    <property type="evidence" value="ECO:0007669"/>
    <property type="project" value="InterPro"/>
</dbReference>
<dbReference type="Proteomes" id="UP000664521">
    <property type="component" value="Unassembled WGS sequence"/>
</dbReference>
<evidence type="ECO:0000313" key="2">
    <source>
        <dbReference type="EMBL" id="CAF9926276.1"/>
    </source>
</evidence>
<organism evidence="2 3">
    <name type="scientific">Heterodermia speciosa</name>
    <dbReference type="NCBI Taxonomy" id="116794"/>
    <lineage>
        <taxon>Eukaryota</taxon>
        <taxon>Fungi</taxon>
        <taxon>Dikarya</taxon>
        <taxon>Ascomycota</taxon>
        <taxon>Pezizomycotina</taxon>
        <taxon>Lecanoromycetes</taxon>
        <taxon>OSLEUM clade</taxon>
        <taxon>Lecanoromycetidae</taxon>
        <taxon>Caliciales</taxon>
        <taxon>Physciaceae</taxon>
        <taxon>Heterodermia</taxon>
    </lineage>
</organism>
<dbReference type="Pfam" id="PF24476">
    <property type="entry name" value="DUF7580"/>
    <property type="match status" value="1"/>
</dbReference>
<dbReference type="PROSITE" id="PS50011">
    <property type="entry name" value="PROTEIN_KINASE_DOM"/>
    <property type="match status" value="1"/>
</dbReference>
<dbReference type="EMBL" id="CAJPDS010000041">
    <property type="protein sequence ID" value="CAF9926276.1"/>
    <property type="molecule type" value="Genomic_DNA"/>
</dbReference>
<dbReference type="InterPro" id="IPR056002">
    <property type="entry name" value="DUF7580"/>
</dbReference>
<evidence type="ECO:0000259" key="1">
    <source>
        <dbReference type="PROSITE" id="PS50011"/>
    </source>
</evidence>
<protein>
    <recommendedName>
        <fullName evidence="1">Protein kinase domain-containing protein</fullName>
    </recommendedName>
</protein>
<gene>
    <name evidence="2" type="ORF">HETSPECPRED_006290</name>
</gene>
<proteinExistence type="predicted"/>
<name>A0A8H3FHW8_9LECA</name>
<sequence>MDPGTALAVLALIKPTAQSILDAWQDARNFGGDIRALSIRFNASNAYLNHCESLLFTKDKLPGIQGTLYEILSEAERRNIFDMLGELYLLLNAYMATSKKYELESTKTASDVDLSQRKDKRNAVFLATAISKDEEQAKRVGLVKKTWWTVWEKKGVEKLVRDFEKWIKRLRQLIKLVWGPLPFLSSLSQLQNVEKDQDAKRVGLLDDVPLRKLVVAPMNTQTINVENLKIATSTLTLSAGYHNYGSLGGASKVFVEYRTYEVNRINVIHDIASNRINRLIALLHEVKDDRFKVLRCINYFDDTLNQTVGIIFELPPQLNGPPSTLLAALSRSSGSRPSLDARMRLARSLSETLLLLHSVNWLHKSIRSETVLFLNADATPTPRETVPDLENPRLSGFEYSRLDNDFTSGLPDLELRRNIYRHPDRWGQPSESFSKIHDIYSLGVILLEIGLWEPIIHLDKKEPFKDGHTTRSRLLRHATKRLAFYAGEQYQALVLRCLNGDFGDLSRDDKIGSELQRQLGKHISLALPQNEKSDL</sequence>
<dbReference type="Gene3D" id="1.10.510.10">
    <property type="entry name" value="Transferase(Phosphotransferase) domain 1"/>
    <property type="match status" value="1"/>
</dbReference>
<reference evidence="2" key="1">
    <citation type="submission" date="2021-03" db="EMBL/GenBank/DDBJ databases">
        <authorList>
            <person name="Tagirdzhanova G."/>
        </authorList>
    </citation>
    <scope>NUCLEOTIDE SEQUENCE</scope>
</reference>
<keyword evidence="3" id="KW-1185">Reference proteome</keyword>
<dbReference type="InterPro" id="IPR038305">
    <property type="entry name" value="HeLo_sf"/>
</dbReference>
<dbReference type="AlphaFoldDB" id="A0A8H3FHW8"/>
<dbReference type="Pfam" id="PF14479">
    <property type="entry name" value="HeLo"/>
    <property type="match status" value="1"/>
</dbReference>
<feature type="domain" description="Protein kinase" evidence="1">
    <location>
        <begin position="233"/>
        <end position="525"/>
    </location>
</feature>
<dbReference type="InterPro" id="IPR000719">
    <property type="entry name" value="Prot_kinase_dom"/>
</dbReference>
<dbReference type="SUPFAM" id="SSF56112">
    <property type="entry name" value="Protein kinase-like (PK-like)"/>
    <property type="match status" value="1"/>
</dbReference>
<dbReference type="PANTHER" id="PTHR37542:SF3">
    <property type="entry name" value="PRION-INHIBITION AND PROPAGATION HELO DOMAIN-CONTAINING PROTEIN"/>
    <property type="match status" value="1"/>
</dbReference>
<dbReference type="OrthoDB" id="1911848at2759"/>
<dbReference type="Gene3D" id="1.20.120.1020">
    <property type="entry name" value="Prion-inhibition and propagation, HeLo domain"/>
    <property type="match status" value="1"/>
</dbReference>
<dbReference type="GO" id="GO:0004672">
    <property type="term" value="F:protein kinase activity"/>
    <property type="evidence" value="ECO:0007669"/>
    <property type="project" value="InterPro"/>
</dbReference>
<dbReference type="InterPro" id="IPR011009">
    <property type="entry name" value="Kinase-like_dom_sf"/>
</dbReference>
<evidence type="ECO:0000313" key="3">
    <source>
        <dbReference type="Proteomes" id="UP000664521"/>
    </source>
</evidence>